<reference evidence="3" key="1">
    <citation type="submission" date="2017-09" db="EMBL/GenBank/DDBJ databases">
        <title>Depth-based differentiation of microbial function through sediment-hosted aquifers and enrichment of novel symbionts in the deep terrestrial subsurface.</title>
        <authorList>
            <person name="Probst A.J."/>
            <person name="Ladd B."/>
            <person name="Jarett J.K."/>
            <person name="Geller-Mcgrath D.E."/>
            <person name="Sieber C.M.K."/>
            <person name="Emerson J.B."/>
            <person name="Anantharaman K."/>
            <person name="Thomas B.C."/>
            <person name="Malmstrom R."/>
            <person name="Stieglmeier M."/>
            <person name="Klingl A."/>
            <person name="Woyke T."/>
            <person name="Ryan C.M."/>
            <person name="Banfield J.F."/>
        </authorList>
    </citation>
    <scope>NUCLEOTIDE SEQUENCE [LARGE SCALE GENOMIC DNA]</scope>
</reference>
<feature type="transmembrane region" description="Helical" evidence="1">
    <location>
        <begin position="60"/>
        <end position="85"/>
    </location>
</feature>
<gene>
    <name evidence="2" type="ORF">COY33_02110</name>
</gene>
<protein>
    <submittedName>
        <fullName evidence="2">Uncharacterized protein</fullName>
    </submittedName>
</protein>
<name>A0A2M7TCP8_UNCKA</name>
<evidence type="ECO:0000313" key="2">
    <source>
        <dbReference type="EMBL" id="PIZ43105.1"/>
    </source>
</evidence>
<dbReference type="EMBL" id="PFNK01000057">
    <property type="protein sequence ID" value="PIZ43105.1"/>
    <property type="molecule type" value="Genomic_DNA"/>
</dbReference>
<evidence type="ECO:0000256" key="1">
    <source>
        <dbReference type="SAM" id="Phobius"/>
    </source>
</evidence>
<organism evidence="2 3">
    <name type="scientific">candidate division WWE3 bacterium CG_4_10_14_0_2_um_filter_42_7</name>
    <dbReference type="NCBI Taxonomy" id="1975073"/>
    <lineage>
        <taxon>Bacteria</taxon>
        <taxon>Katanobacteria</taxon>
    </lineage>
</organism>
<comment type="caution">
    <text evidence="2">The sequence shown here is derived from an EMBL/GenBank/DDBJ whole genome shotgun (WGS) entry which is preliminary data.</text>
</comment>
<keyword evidence="1" id="KW-1133">Transmembrane helix</keyword>
<sequence>MRNALIILGVIGVICCGWLIPRAEIQSPSGLWVLFVLFIDSAFIDFLVGRFRRRKNDTPWLIALGTVIVVISLIAKIGLLGLLIYFWTGNIILVSLSIPVSCLVSLTFLILGLPESIEYVPERCVD</sequence>
<feature type="transmembrane region" description="Helical" evidence="1">
    <location>
        <begin position="91"/>
        <end position="113"/>
    </location>
</feature>
<dbReference type="Proteomes" id="UP000229915">
    <property type="component" value="Unassembled WGS sequence"/>
</dbReference>
<evidence type="ECO:0000313" key="3">
    <source>
        <dbReference type="Proteomes" id="UP000229915"/>
    </source>
</evidence>
<feature type="transmembrane region" description="Helical" evidence="1">
    <location>
        <begin position="29"/>
        <end position="48"/>
    </location>
</feature>
<proteinExistence type="predicted"/>
<dbReference type="AlphaFoldDB" id="A0A2M7TCP8"/>
<keyword evidence="1" id="KW-0812">Transmembrane</keyword>
<keyword evidence="1" id="KW-0472">Membrane</keyword>
<accession>A0A2M7TCP8</accession>